<feature type="domain" description="Shedu protein SduA N-terminal" evidence="3">
    <location>
        <begin position="8"/>
        <end position="107"/>
    </location>
</feature>
<evidence type="ECO:0000313" key="4">
    <source>
        <dbReference type="EMBL" id="ADP30984.1"/>
    </source>
</evidence>
<feature type="coiled-coil region" evidence="1">
    <location>
        <begin position="160"/>
        <end position="187"/>
    </location>
</feature>
<sequence>MKYSISPTSKDSAFGEDIILREKSTTRLLFRPQIINNKHNEEASVKGCFIFQKKRSSENWEDHKELDLNKLKATEWVKLEIKSEEMLKLITELDMYYKIHKEYGIEPGGRNYLKINNPRLEKIISLFKEDNSLFEALLDEDTEQLLKQTVKWMVRTKNSEEIISRLLEVQENELDQLNNLIGITNIKKLLSVWEANKDNVDEEFWQKIFKDNAWVLSQVFASPLLLFDEKAYIGGKGLGNKGGKVVDFIFQNDISKDVALIEIKTPNTKILSGEYRQGAYSIHSDLTGAIVQVLAYKEQLQREYGSLLLNSESDFKVFNPICVVIAGKLDELDKTRLQSFELYRKEMKNILIITFDELFKKVSLLLQLLSDK</sequence>
<feature type="domain" description="Shedu protein SduA C-terminal" evidence="2">
    <location>
        <begin position="201"/>
        <end position="358"/>
    </location>
</feature>
<protein>
    <recommendedName>
        <fullName evidence="6">DUF4263 domain-containing protein</fullName>
    </recommendedName>
</protein>
<dbReference type="InterPro" id="IPR048396">
    <property type="entry name" value="SduA_N"/>
</dbReference>
<name>A0ABM5LSY5_BACA1</name>
<keyword evidence="5" id="KW-1185">Reference proteome</keyword>
<evidence type="ECO:0000259" key="3">
    <source>
        <dbReference type="Pfam" id="PF21407"/>
    </source>
</evidence>
<dbReference type="RefSeq" id="WP_003328183.1">
    <property type="nucleotide sequence ID" value="NC_014639.1"/>
</dbReference>
<dbReference type="Pfam" id="PF21407">
    <property type="entry name" value="SduA_N"/>
    <property type="match status" value="1"/>
</dbReference>
<gene>
    <name evidence="4" type="ordered locus">BATR1942_00120</name>
</gene>
<dbReference type="Proteomes" id="UP000006867">
    <property type="component" value="Chromosome"/>
</dbReference>
<organism evidence="4 5">
    <name type="scientific">Bacillus atrophaeus (strain 1942)</name>
    <dbReference type="NCBI Taxonomy" id="720555"/>
    <lineage>
        <taxon>Bacteria</taxon>
        <taxon>Bacillati</taxon>
        <taxon>Bacillota</taxon>
        <taxon>Bacilli</taxon>
        <taxon>Bacillales</taxon>
        <taxon>Bacillaceae</taxon>
        <taxon>Bacillus</taxon>
    </lineage>
</organism>
<evidence type="ECO:0000313" key="5">
    <source>
        <dbReference type="Proteomes" id="UP000006867"/>
    </source>
</evidence>
<dbReference type="InterPro" id="IPR025359">
    <property type="entry name" value="SduA_C"/>
</dbReference>
<evidence type="ECO:0000259" key="2">
    <source>
        <dbReference type="Pfam" id="PF14082"/>
    </source>
</evidence>
<accession>A0ABM5LSY5</accession>
<evidence type="ECO:0008006" key="6">
    <source>
        <dbReference type="Google" id="ProtNLM"/>
    </source>
</evidence>
<keyword evidence="1" id="KW-0175">Coiled coil</keyword>
<reference evidence="4 5" key="1">
    <citation type="journal article" date="2011" name="Front. Microbiol.">
        <title>Genomic signatures of strain selection and enhancement in Bacillus atrophaeus var. globigii, a historical biowarfare simulant.</title>
        <authorList>
            <person name="Gibbons H.S."/>
            <person name="Broomall S.M."/>
            <person name="McNew L.A."/>
            <person name="Daligault H."/>
            <person name="Chapman C."/>
            <person name="Bruce D."/>
            <person name="Karavis M."/>
            <person name="Krepps M."/>
            <person name="McGregor P.A."/>
            <person name="Hong C."/>
            <person name="Park K.H."/>
            <person name="Akmal A."/>
            <person name="Feldman A."/>
            <person name="Lin J.S."/>
            <person name="Chang W.E."/>
            <person name="Higgs B.W."/>
            <person name="Demirev P."/>
            <person name="Lindquist J."/>
            <person name="Liem A."/>
            <person name="Fochler E."/>
            <person name="Read T.D."/>
            <person name="Tapia R."/>
            <person name="Johnson S."/>
            <person name="Bishop-Lilly K.A."/>
            <person name="Detter C."/>
            <person name="Han C."/>
            <person name="Sozhamannan S."/>
            <person name="Rosenzweig C.N."/>
            <person name="Skowronski E.W."/>
        </authorList>
    </citation>
    <scope>NUCLEOTIDE SEQUENCE [LARGE SCALE GENOMIC DNA]</scope>
    <source>
        <strain evidence="4 5">1942</strain>
    </source>
</reference>
<proteinExistence type="predicted"/>
<evidence type="ECO:0000256" key="1">
    <source>
        <dbReference type="SAM" id="Coils"/>
    </source>
</evidence>
<dbReference type="EMBL" id="CP002207">
    <property type="protein sequence ID" value="ADP30984.1"/>
    <property type="molecule type" value="Genomic_DNA"/>
</dbReference>
<dbReference type="Pfam" id="PF14082">
    <property type="entry name" value="SduA_C"/>
    <property type="match status" value="1"/>
</dbReference>